<proteinExistence type="predicted"/>
<gene>
    <name evidence="4" type="ORF">GCM10022233_87740</name>
</gene>
<protein>
    <submittedName>
        <fullName evidence="4">IS5 family transposase</fullName>
    </submittedName>
</protein>
<evidence type="ECO:0000313" key="4">
    <source>
        <dbReference type="EMBL" id="GAA4090866.1"/>
    </source>
</evidence>
<evidence type="ECO:0000259" key="3">
    <source>
        <dbReference type="Pfam" id="PF13340"/>
    </source>
</evidence>
<sequence length="309" mass="34368">MRDRCYPTDMTDAEWELIEPLLPPPACTQPSGGRPEKYDRRTVIDAIRYLVDNGIKWRAVPTDFGIPWRSLYAYFQRWAAAGVVAHIRDQLHQQVRVRESKNPRTVTVILDAQSVKGAETVGAATRGYDAGKKINGRKRHLAVDTRGLPMFVMVTTAGINDGPLGRDMLLRLRLAHPEVTLAWAASAYLPLVDWANTFLGLTLQTVSRPRGQKGFVVLPKRWVVERAISWIMRGPPERQGLRAPSPTQRGTHLVDPDHLDDTAVDQTSQKAGHRPTHSHISGTPTRTDPCQLRRDSAGPGAVALSEPYA</sequence>
<dbReference type="InterPro" id="IPR025161">
    <property type="entry name" value="IS402-like_dom"/>
</dbReference>
<evidence type="ECO:0000256" key="1">
    <source>
        <dbReference type="SAM" id="MobiDB-lite"/>
    </source>
</evidence>
<name>A0ABP7WLM6_9ACTN</name>
<feature type="region of interest" description="Disordered" evidence="1">
    <location>
        <begin position="235"/>
        <end position="309"/>
    </location>
</feature>
<dbReference type="Pfam" id="PF01609">
    <property type="entry name" value="DDE_Tnp_1"/>
    <property type="match status" value="1"/>
</dbReference>
<dbReference type="EMBL" id="BAAAZY010000042">
    <property type="protein sequence ID" value="GAA4090866.1"/>
    <property type="molecule type" value="Genomic_DNA"/>
</dbReference>
<feature type="compositionally biased region" description="Basic and acidic residues" evidence="1">
    <location>
        <begin position="252"/>
        <end position="261"/>
    </location>
</feature>
<evidence type="ECO:0000313" key="5">
    <source>
        <dbReference type="Proteomes" id="UP001499984"/>
    </source>
</evidence>
<accession>A0ABP7WLM6</accession>
<dbReference type="NCBIfam" id="NF033580">
    <property type="entry name" value="transpos_IS5_3"/>
    <property type="match status" value="1"/>
</dbReference>
<feature type="domain" description="Transposase IS4-like" evidence="2">
    <location>
        <begin position="105"/>
        <end position="233"/>
    </location>
</feature>
<dbReference type="InterPro" id="IPR002559">
    <property type="entry name" value="Transposase_11"/>
</dbReference>
<reference evidence="5" key="1">
    <citation type="journal article" date="2019" name="Int. J. Syst. Evol. Microbiol.">
        <title>The Global Catalogue of Microorganisms (GCM) 10K type strain sequencing project: providing services to taxonomists for standard genome sequencing and annotation.</title>
        <authorList>
            <consortium name="The Broad Institute Genomics Platform"/>
            <consortium name="The Broad Institute Genome Sequencing Center for Infectious Disease"/>
            <person name="Wu L."/>
            <person name="Ma J."/>
        </authorList>
    </citation>
    <scope>NUCLEOTIDE SEQUENCE [LARGE SCALE GENOMIC DNA]</scope>
    <source>
        <strain evidence="5">JCM 16925</strain>
    </source>
</reference>
<dbReference type="Pfam" id="PF13340">
    <property type="entry name" value="DUF4096"/>
    <property type="match status" value="1"/>
</dbReference>
<keyword evidence="5" id="KW-1185">Reference proteome</keyword>
<organism evidence="4 5">
    <name type="scientific">Streptomyces shaanxiensis</name>
    <dbReference type="NCBI Taxonomy" id="653357"/>
    <lineage>
        <taxon>Bacteria</taxon>
        <taxon>Bacillati</taxon>
        <taxon>Actinomycetota</taxon>
        <taxon>Actinomycetes</taxon>
        <taxon>Kitasatosporales</taxon>
        <taxon>Streptomycetaceae</taxon>
        <taxon>Streptomyces</taxon>
    </lineage>
</organism>
<feature type="compositionally biased region" description="Polar residues" evidence="1">
    <location>
        <begin position="278"/>
        <end position="288"/>
    </location>
</feature>
<dbReference type="PANTHER" id="PTHR30007">
    <property type="entry name" value="PHP DOMAIN PROTEIN"/>
    <property type="match status" value="1"/>
</dbReference>
<comment type="caution">
    <text evidence="4">The sequence shown here is derived from an EMBL/GenBank/DDBJ whole genome shotgun (WGS) entry which is preliminary data.</text>
</comment>
<dbReference type="PANTHER" id="PTHR30007:SF0">
    <property type="entry name" value="TRANSPOSASE"/>
    <property type="match status" value="1"/>
</dbReference>
<feature type="domain" description="Insertion element IS402-like" evidence="3">
    <location>
        <begin position="10"/>
        <end position="87"/>
    </location>
</feature>
<evidence type="ECO:0000259" key="2">
    <source>
        <dbReference type="Pfam" id="PF01609"/>
    </source>
</evidence>
<dbReference type="Proteomes" id="UP001499984">
    <property type="component" value="Unassembled WGS sequence"/>
</dbReference>